<feature type="region of interest" description="Disordered" evidence="1">
    <location>
        <begin position="188"/>
        <end position="231"/>
    </location>
</feature>
<dbReference type="InterPro" id="IPR011989">
    <property type="entry name" value="ARM-like"/>
</dbReference>
<name>A0A8R1WMW6_BOMMO</name>
<dbReference type="AlphaFoldDB" id="A0A8R1WMW6"/>
<dbReference type="InterPro" id="IPR038905">
    <property type="entry name" value="ARMC2"/>
</dbReference>
<dbReference type="InterPro" id="IPR000225">
    <property type="entry name" value="Armadillo"/>
</dbReference>
<dbReference type="RefSeq" id="XP_021204119.1">
    <property type="nucleotide sequence ID" value="XM_021348444.3"/>
</dbReference>
<evidence type="ECO:0008006" key="4">
    <source>
        <dbReference type="Google" id="ProtNLM"/>
    </source>
</evidence>
<dbReference type="InterPro" id="IPR016024">
    <property type="entry name" value="ARM-type_fold"/>
</dbReference>
<dbReference type="GeneID" id="101746625"/>
<organism evidence="2 3">
    <name type="scientific">Bombyx mori</name>
    <name type="common">Silk moth</name>
    <dbReference type="NCBI Taxonomy" id="7091"/>
    <lineage>
        <taxon>Eukaryota</taxon>
        <taxon>Metazoa</taxon>
        <taxon>Ecdysozoa</taxon>
        <taxon>Arthropoda</taxon>
        <taxon>Hexapoda</taxon>
        <taxon>Insecta</taxon>
        <taxon>Pterygota</taxon>
        <taxon>Neoptera</taxon>
        <taxon>Endopterygota</taxon>
        <taxon>Lepidoptera</taxon>
        <taxon>Glossata</taxon>
        <taxon>Ditrysia</taxon>
        <taxon>Bombycoidea</taxon>
        <taxon>Bombycidae</taxon>
        <taxon>Bombycinae</taxon>
        <taxon>Bombyx</taxon>
    </lineage>
</organism>
<reference evidence="2" key="2">
    <citation type="submission" date="2022-06" db="UniProtKB">
        <authorList>
            <consortium name="EnsemblMetazoa"/>
        </authorList>
    </citation>
    <scope>IDENTIFICATION</scope>
    <source>
        <strain evidence="2">p50T (Dazao)</strain>
    </source>
</reference>
<dbReference type="PANTHER" id="PTHR21356">
    <property type="entry name" value="ARMADILLO REPEAT CONTAINING 2"/>
    <property type="match status" value="1"/>
</dbReference>
<evidence type="ECO:0000313" key="2">
    <source>
        <dbReference type="EnsemblMetazoa" id="XP_004926910.3"/>
    </source>
</evidence>
<feature type="compositionally biased region" description="Basic and acidic residues" evidence="1">
    <location>
        <begin position="65"/>
        <end position="76"/>
    </location>
</feature>
<proteinExistence type="predicted"/>
<feature type="region of interest" description="Disordered" evidence="1">
    <location>
        <begin position="124"/>
        <end position="176"/>
    </location>
</feature>
<dbReference type="PANTHER" id="PTHR21356:SF1">
    <property type="entry name" value="ARMADILLO REPEAT-CONTAINING PROTEIN 2"/>
    <property type="match status" value="1"/>
</dbReference>
<dbReference type="Gene3D" id="1.25.10.10">
    <property type="entry name" value="Leucine-rich Repeat Variant"/>
    <property type="match status" value="2"/>
</dbReference>
<dbReference type="EnsemblMetazoa" id="XM_021348444.2">
    <property type="protein sequence ID" value="XP_021204119.1"/>
    <property type="gene ID" value="LOC101746625"/>
</dbReference>
<reference evidence="3" key="1">
    <citation type="journal article" date="2008" name="Insect Biochem. Mol. Biol.">
        <title>The genome of a lepidopteran model insect, the silkworm Bombyx mori.</title>
        <authorList>
            <consortium name="International Silkworm Genome Consortium"/>
        </authorList>
    </citation>
    <scope>NUCLEOTIDE SEQUENCE [LARGE SCALE GENOMIC DNA]</scope>
    <source>
        <strain evidence="3">p50T</strain>
    </source>
</reference>
<dbReference type="KEGG" id="bmor:101746625"/>
<feature type="region of interest" description="Disordered" evidence="1">
    <location>
        <begin position="37"/>
        <end position="86"/>
    </location>
</feature>
<dbReference type="EnsemblMetazoa" id="XM_004926853.4">
    <property type="protein sequence ID" value="XP_004926910.3"/>
    <property type="gene ID" value="LOC101746625"/>
</dbReference>
<evidence type="ECO:0000313" key="3">
    <source>
        <dbReference type="Proteomes" id="UP000005204"/>
    </source>
</evidence>
<dbReference type="EnsemblMetazoa" id="XM_021348446.2">
    <property type="protein sequence ID" value="XP_021204121.1"/>
    <property type="gene ID" value="LOC101746625"/>
</dbReference>
<dbReference type="SMART" id="SM00185">
    <property type="entry name" value="ARM"/>
    <property type="match status" value="3"/>
</dbReference>
<dbReference type="Proteomes" id="UP000005204">
    <property type="component" value="Unassembled WGS sequence"/>
</dbReference>
<keyword evidence="3" id="KW-1185">Reference proteome</keyword>
<dbReference type="SUPFAM" id="SSF48371">
    <property type="entry name" value="ARM repeat"/>
    <property type="match status" value="1"/>
</dbReference>
<feature type="compositionally biased region" description="Polar residues" evidence="1">
    <location>
        <begin position="206"/>
        <end position="228"/>
    </location>
</feature>
<accession>A0A8R1WMW6</accession>
<dbReference type="RefSeq" id="XP_004926910.3">
    <property type="nucleotide sequence ID" value="XM_004926853.5"/>
</dbReference>
<dbReference type="GO" id="GO:0044782">
    <property type="term" value="P:cilium organization"/>
    <property type="evidence" value="ECO:0007669"/>
    <property type="project" value="TreeGrafter"/>
</dbReference>
<evidence type="ECO:0000256" key="1">
    <source>
        <dbReference type="SAM" id="MobiDB-lite"/>
    </source>
</evidence>
<protein>
    <recommendedName>
        <fullName evidence="4">Armadillo repeat-containing protein 2</fullName>
    </recommendedName>
</protein>
<sequence>MNERGVRRGAGAPFYAPPRRKTSAEIINEARAAIFGDMSGTTSGGGSVGGALRPLRTRRPFTPREPQRTLFTDRTRKKDNRPPSSFDLKYLTLSETNEEETQMTFTQNVDDLDEDTLNGLLGESSNARKKTMLRNQPKSVQERSGDGWSGFPKLPHLTGKSKPLHRRNTTSQSSIEESDLSFAISVTRPLGGADGDGTTKNRMEVNTKSLGPDTNTRPKLISTKSSPQDGVPAGALGNIAVKHLAVQMPTTSSDNFDNMSLLELSEALSNRGCGTSRTLALIEAVQKLVDINVPASSLRELVLRSLYTHIDSEDEQVLVAIARAMLTMRVTGSHLAAACKLVFKIAKNDNNDHFFHDTNLLELCVEGWGRAEPVREAECCVYGAGALRVLSLVPTLATRALRAGALHLAALHLKILNNAKSESPRSLSDQSTHALFQVTGALRNLAAAGEREFVPSGALAELLAALLLHTDRDVLTNVARCLSVLSAECSCCVWLCSAPHSARALLRALAACAARPPLAVRLAYTLGNMAAADERARINIYDEEGSIDVLLTILESYTTRHQTDVRDFDDPDLHLVETDLCGSDGSNEDVLIKTVRIIANLCLTERAGRGLATTYIERITKALLACLKLAEDKRPDAGDDDIKVHQVFEKYEELSTAALATLNNITFYSEPPDAPDPLYNTLENICKVTCARLGRDAASSCEAVRALGNLSRDARAAQLIVLHGALELLPPYLNHEESSVRCAAAGVLVNVCGSGAEVARAGVEAARALRVAARVRDVRSAALLARALWNAHAHAPLQAEHASTAAIALNSFLDDESMFAACEASRAGNRRASDPAIFKHHVKFDTDNNNYEMDERVYTKSFYRAISVDQDLHLEESDVLSGEDLGFEEGDLEEECECEPCRRLAAWEELVGVAVPLLEKLKPTKADASVGTD</sequence>